<keyword evidence="3" id="KW-1185">Reference proteome</keyword>
<dbReference type="Proteomes" id="UP000247498">
    <property type="component" value="Unassembled WGS sequence"/>
</dbReference>
<feature type="compositionally biased region" description="Gly residues" evidence="1">
    <location>
        <begin position="63"/>
        <end position="87"/>
    </location>
</feature>
<name>A0A2V0PEH2_9CHLO</name>
<proteinExistence type="predicted"/>
<evidence type="ECO:0000256" key="1">
    <source>
        <dbReference type="SAM" id="MobiDB-lite"/>
    </source>
</evidence>
<evidence type="ECO:0000313" key="2">
    <source>
        <dbReference type="EMBL" id="GBF98244.1"/>
    </source>
</evidence>
<evidence type="ECO:0000313" key="3">
    <source>
        <dbReference type="Proteomes" id="UP000247498"/>
    </source>
</evidence>
<sequence length="94" mass="9927">MTTYQPSAHRTPQRLALERYAFEPDLQTLLQSLVSDLFQEQPNEPISYCIAWLQKEQERRRGGGPGTTGTSGSGGASGGGSGTGGAQAQGNEGE</sequence>
<protein>
    <recommendedName>
        <fullName evidence="4">RIIa domain-containing protein</fullName>
    </recommendedName>
</protein>
<dbReference type="InParanoid" id="A0A2V0PEH2"/>
<gene>
    <name evidence="2" type="ORF">Rsub_11064</name>
</gene>
<evidence type="ECO:0008006" key="4">
    <source>
        <dbReference type="Google" id="ProtNLM"/>
    </source>
</evidence>
<dbReference type="AlphaFoldDB" id="A0A2V0PEH2"/>
<dbReference type="EMBL" id="BDRX01000119">
    <property type="protein sequence ID" value="GBF98244.1"/>
    <property type="molecule type" value="Genomic_DNA"/>
</dbReference>
<comment type="caution">
    <text evidence="2">The sequence shown here is derived from an EMBL/GenBank/DDBJ whole genome shotgun (WGS) entry which is preliminary data.</text>
</comment>
<feature type="region of interest" description="Disordered" evidence="1">
    <location>
        <begin position="57"/>
        <end position="94"/>
    </location>
</feature>
<reference evidence="2 3" key="1">
    <citation type="journal article" date="2018" name="Sci. Rep.">
        <title>Raphidocelis subcapitata (=Pseudokirchneriella subcapitata) provides an insight into genome evolution and environmental adaptations in the Sphaeropleales.</title>
        <authorList>
            <person name="Suzuki S."/>
            <person name="Yamaguchi H."/>
            <person name="Nakajima N."/>
            <person name="Kawachi M."/>
        </authorList>
    </citation>
    <scope>NUCLEOTIDE SEQUENCE [LARGE SCALE GENOMIC DNA]</scope>
    <source>
        <strain evidence="2 3">NIES-35</strain>
    </source>
</reference>
<accession>A0A2V0PEH2</accession>
<organism evidence="2 3">
    <name type="scientific">Raphidocelis subcapitata</name>
    <dbReference type="NCBI Taxonomy" id="307507"/>
    <lineage>
        <taxon>Eukaryota</taxon>
        <taxon>Viridiplantae</taxon>
        <taxon>Chlorophyta</taxon>
        <taxon>core chlorophytes</taxon>
        <taxon>Chlorophyceae</taxon>
        <taxon>CS clade</taxon>
        <taxon>Sphaeropleales</taxon>
        <taxon>Selenastraceae</taxon>
        <taxon>Raphidocelis</taxon>
    </lineage>
</organism>